<feature type="region of interest" description="Disordered" evidence="1">
    <location>
        <begin position="133"/>
        <end position="243"/>
    </location>
</feature>
<feature type="region of interest" description="Disordered" evidence="1">
    <location>
        <begin position="540"/>
        <end position="597"/>
    </location>
</feature>
<proteinExistence type="predicted"/>
<sequence length="851" mass="86285">MSPRKLSAAQRISCHFLEADYGEEVAHEGQTPDGPRWLPLPPPSGVATGVAAAGLADSGAAASPSHACGIVYGPAAPPERGATIIPPMKRRLITLSTAGNLKISPLSNQQLHQQRIYPIRRPSDLDGAPVFLGHGGAAAPDTGGGGRNDGWLQHIHAQLPPPPPGTPARQSQPPSSHPFLERRELSPRDDNIVQDGAGGGFHHPYHRRRSSSPEPPPLPPGTPRGSGSRVGGGGGGGGGFVTPRLVLRPVRPFHDRPLAEGCSGASAAVLVEAPAFAAAWPENLTPTHGISQQQKPSLLQQHHHHQQQQQEPQLVGLGAANAISRHYNTCGNATPCGFDSRGAAAVHVDSAAGQHRSLSTPHRDAAAAVGAFTNLAITAADPCTGGGGGSGSHTFAAAAITADGHVADVEYMDGVEATAAAAAATGGLAWASIEVTVAVRPKAGAMRRFAPARIGVDGEGPVDEVHNGYVRGPACGMFDLTRYLTGRDCVRHGGRWISRSQFEKLGGSTMAKWYRSIRVLPDLEPLGEWLERHDMPVLRGPARRSRKRSAAADSGDELGGGHGGGGWDAADDDDGPASAPWVAEAAAQADGASGAAPPEAWANRMLMQHRDGGGGDDLLVQRLLSTWPLSQPFLRPPAAAAAAAAEPAAAVTGAPRCFAGLYGIGPLRQGEHQQEPATDPATPVGAGGAAAALGPGAAVAAVVGAVPGPGREAGGDSAPVADADAAMLAGVPEIKCSLPAVTMALPGFSLSAPRSANLASHSHAAAQDEADAAGPAGGVTHSQPVGAGPAPPRPRLLLQRTGAAAPGDGRGADQPYLFAVAAPPTMLYREGGAASPSGAVGVVAGAQAIEE</sequence>
<feature type="compositionally biased region" description="Gly residues" evidence="1">
    <location>
        <begin position="557"/>
        <end position="567"/>
    </location>
</feature>
<feature type="compositionally biased region" description="Low complexity" evidence="1">
    <location>
        <begin position="291"/>
        <end position="300"/>
    </location>
</feature>
<protein>
    <submittedName>
        <fullName evidence="2">RlsA</fullName>
    </submittedName>
</protein>
<feature type="compositionally biased region" description="Pro residues" evidence="1">
    <location>
        <begin position="213"/>
        <end position="222"/>
    </location>
</feature>
<dbReference type="AlphaFoldDB" id="A0A075M2B9"/>
<evidence type="ECO:0000313" key="2">
    <source>
        <dbReference type="EMBL" id="AIF73514.1"/>
    </source>
</evidence>
<gene>
    <name evidence="2" type="primary">rlsA</name>
</gene>
<accession>A0A075M2B9</accession>
<evidence type="ECO:0000256" key="1">
    <source>
        <dbReference type="SAM" id="MobiDB-lite"/>
    </source>
</evidence>
<feature type="compositionally biased region" description="Gly residues" evidence="1">
    <location>
        <begin position="228"/>
        <end position="240"/>
    </location>
</feature>
<feature type="compositionally biased region" description="Basic and acidic residues" evidence="1">
    <location>
        <begin position="179"/>
        <end position="191"/>
    </location>
</feature>
<feature type="region of interest" description="Disordered" evidence="1">
    <location>
        <begin position="759"/>
        <end position="795"/>
    </location>
</feature>
<name>A0A075M2B9_9CHLO</name>
<reference evidence="2" key="1">
    <citation type="journal article" date="2014" name="Evolution">
        <title>Early evolution of the genetic basis for soma in the volvocaceae.</title>
        <authorList>
            <person name="Hanschen E.R."/>
            <person name="Ferris P.J."/>
            <person name="Michod R.E."/>
        </authorList>
    </citation>
    <scope>NUCLEOTIDE SEQUENCE</scope>
    <source>
        <strain evidence="2">UTEX 1895</strain>
    </source>
</reference>
<dbReference type="SUPFAM" id="SSF63763">
    <property type="entry name" value="SAND domain-like"/>
    <property type="match status" value="1"/>
</dbReference>
<dbReference type="EMBL" id="KF582790">
    <property type="protein sequence ID" value="AIF73514.1"/>
    <property type="molecule type" value="Genomic_DNA"/>
</dbReference>
<feature type="compositionally biased region" description="Low complexity" evidence="1">
    <location>
        <begin position="576"/>
        <end position="596"/>
    </location>
</feature>
<feature type="region of interest" description="Disordered" evidence="1">
    <location>
        <begin position="286"/>
        <end position="311"/>
    </location>
</feature>
<organism evidence="2">
    <name type="scientific">Volvox gigas</name>
    <dbReference type="NCBI Taxonomy" id="51717"/>
    <lineage>
        <taxon>Eukaryota</taxon>
        <taxon>Viridiplantae</taxon>
        <taxon>Chlorophyta</taxon>
        <taxon>core chlorophytes</taxon>
        <taxon>Chlorophyceae</taxon>
        <taxon>CS clade</taxon>
        <taxon>Chlamydomonadales</taxon>
        <taxon>Volvocaceae</taxon>
        <taxon>Volvox</taxon>
    </lineage>
</organism>
<dbReference type="InterPro" id="IPR010919">
    <property type="entry name" value="SAND-like_dom_sf"/>
</dbReference>